<evidence type="ECO:0000313" key="1">
    <source>
        <dbReference type="EMBL" id="MDC7683122.1"/>
    </source>
</evidence>
<sequence length="121" mass="13524">MTNPDSPFEKGLKLMGAQQQLATRSLVNLIEMISTSSHRYAQETTDFTRDALSLMQEASRTRDPAELRELQSQWAKTCVKYSQNQTRATMSFVEQCGLQALNVASTAKAPQSEDTPEPPKE</sequence>
<evidence type="ECO:0000313" key="2">
    <source>
        <dbReference type="Proteomes" id="UP001214854"/>
    </source>
</evidence>
<dbReference type="RefSeq" id="WP_272747603.1">
    <property type="nucleotide sequence ID" value="NZ_JAQQKX010000005.1"/>
</dbReference>
<dbReference type="EMBL" id="JAQQKX010000005">
    <property type="protein sequence ID" value="MDC7683122.1"/>
    <property type="molecule type" value="Genomic_DNA"/>
</dbReference>
<proteinExistence type="predicted"/>
<keyword evidence="2" id="KW-1185">Reference proteome</keyword>
<protein>
    <submittedName>
        <fullName evidence="1">Phasin</fullName>
    </submittedName>
</protein>
<reference evidence="1 2" key="1">
    <citation type="submission" date="2023-01" db="EMBL/GenBank/DDBJ databases">
        <title>Novel species of the genus Asticcacaulis isolated from rivers.</title>
        <authorList>
            <person name="Lu H."/>
        </authorList>
    </citation>
    <scope>NUCLEOTIDE SEQUENCE [LARGE SCALE GENOMIC DNA]</scope>
    <source>
        <strain evidence="1 2">BYS171W</strain>
    </source>
</reference>
<accession>A0ABT5HT60</accession>
<gene>
    <name evidence="1" type="ORF">PQU92_07525</name>
</gene>
<comment type="caution">
    <text evidence="1">The sequence shown here is derived from an EMBL/GenBank/DDBJ whole genome shotgun (WGS) entry which is preliminary data.</text>
</comment>
<dbReference type="Proteomes" id="UP001214854">
    <property type="component" value="Unassembled WGS sequence"/>
</dbReference>
<organism evidence="1 2">
    <name type="scientific">Asticcacaulis aquaticus</name>
    <dbReference type="NCBI Taxonomy" id="2984212"/>
    <lineage>
        <taxon>Bacteria</taxon>
        <taxon>Pseudomonadati</taxon>
        <taxon>Pseudomonadota</taxon>
        <taxon>Alphaproteobacteria</taxon>
        <taxon>Caulobacterales</taxon>
        <taxon>Caulobacteraceae</taxon>
        <taxon>Asticcacaulis</taxon>
    </lineage>
</organism>
<name>A0ABT5HT60_9CAUL</name>